<keyword evidence="4" id="KW-1185">Reference proteome</keyword>
<name>A0ABD2HSU7_9BILA</name>
<feature type="compositionally biased region" description="Polar residues" evidence="1">
    <location>
        <begin position="1"/>
        <end position="13"/>
    </location>
</feature>
<feature type="region of interest" description="Disordered" evidence="1">
    <location>
        <begin position="1"/>
        <end position="21"/>
    </location>
</feature>
<evidence type="ECO:0000259" key="2">
    <source>
        <dbReference type="PROSITE" id="PS51886"/>
    </source>
</evidence>
<organism evidence="3 4">
    <name type="scientific">Heterodera trifolii</name>
    <dbReference type="NCBI Taxonomy" id="157864"/>
    <lineage>
        <taxon>Eukaryota</taxon>
        <taxon>Metazoa</taxon>
        <taxon>Ecdysozoa</taxon>
        <taxon>Nematoda</taxon>
        <taxon>Chromadorea</taxon>
        <taxon>Rhabditida</taxon>
        <taxon>Tylenchina</taxon>
        <taxon>Tylenchomorpha</taxon>
        <taxon>Tylenchoidea</taxon>
        <taxon>Heteroderidae</taxon>
        <taxon>Heteroderinae</taxon>
        <taxon>Heterodera</taxon>
    </lineage>
</organism>
<sequence>MGNQQSQHNNSGHANYAKKQRDPRVVSAFNSLSNGKDTIGLEQLKPSIGAKLALSIWPSLEDTEQRITLEQFVERAETLLNLTPDMAVRMLMPAQKLVTACLEAEGIEVQTEEEKAFLNSLVEHMESNAKTADALVDWKNTNCARMCHPLIERVQSLLTAIPFKQGPKIHSTILNDVQMFILRHALPTTVFFPDPSRHSSDEDWLLLYSSARDGMSTTRFEAKVFDYKGPSVLILRQSSNDIYAIATDEEWRHTSKAFGGPYSVLFQFSPQFVRLQFPPPAISCNFKARSSPLGLSYGNRLLIEEAMANVGGMEVWGCAGAETLRAQSKTKQRHAQQAERNAKVPLPGKWEEEKAILEMAGHRFSSERRD</sequence>
<accession>A0ABD2HSU7</accession>
<dbReference type="PANTHER" id="PTHR23354:SF108">
    <property type="entry name" value="RE10231P"/>
    <property type="match status" value="1"/>
</dbReference>
<evidence type="ECO:0000313" key="4">
    <source>
        <dbReference type="Proteomes" id="UP001620626"/>
    </source>
</evidence>
<dbReference type="Proteomes" id="UP001620626">
    <property type="component" value="Unassembled WGS sequence"/>
</dbReference>
<proteinExistence type="predicted"/>
<dbReference type="PANTHER" id="PTHR23354">
    <property type="entry name" value="NUCLEOLAR PROTEIN 7/ESTROGEN RECEPTOR COACTIVATOR-RELATED"/>
    <property type="match status" value="1"/>
</dbReference>
<reference evidence="3 4" key="1">
    <citation type="submission" date="2024-10" db="EMBL/GenBank/DDBJ databases">
        <authorList>
            <person name="Kim D."/>
        </authorList>
    </citation>
    <scope>NUCLEOTIDE SEQUENCE [LARGE SCALE GENOMIC DNA]</scope>
    <source>
        <strain evidence="3">BH-2024</strain>
    </source>
</reference>
<dbReference type="EMBL" id="JBICBT010001408">
    <property type="protein sequence ID" value="KAL3068402.1"/>
    <property type="molecule type" value="Genomic_DNA"/>
</dbReference>
<gene>
    <name evidence="3" type="ORF">niasHT_030693</name>
</gene>
<comment type="caution">
    <text evidence="3">The sequence shown here is derived from an EMBL/GenBank/DDBJ whole genome shotgun (WGS) entry which is preliminary data.</text>
</comment>
<dbReference type="AlphaFoldDB" id="A0ABD2HSU7"/>
<dbReference type="InterPro" id="IPR006571">
    <property type="entry name" value="TLDc_dom"/>
</dbReference>
<dbReference type="PROSITE" id="PS51886">
    <property type="entry name" value="TLDC"/>
    <property type="match status" value="1"/>
</dbReference>
<evidence type="ECO:0000256" key="1">
    <source>
        <dbReference type="SAM" id="MobiDB-lite"/>
    </source>
</evidence>
<protein>
    <recommendedName>
        <fullName evidence="2">TLDc domain-containing protein</fullName>
    </recommendedName>
</protein>
<feature type="domain" description="TLDc" evidence="2">
    <location>
        <begin position="172"/>
        <end position="319"/>
    </location>
</feature>
<dbReference type="Pfam" id="PF07534">
    <property type="entry name" value="TLD"/>
    <property type="match status" value="1"/>
</dbReference>
<evidence type="ECO:0000313" key="3">
    <source>
        <dbReference type="EMBL" id="KAL3068402.1"/>
    </source>
</evidence>
<dbReference type="SMART" id="SM00584">
    <property type="entry name" value="TLDc"/>
    <property type="match status" value="1"/>
</dbReference>